<dbReference type="CDD" id="cd04333">
    <property type="entry name" value="ProX_deacylase"/>
    <property type="match status" value="1"/>
</dbReference>
<dbReference type="PANTHER" id="PTHR30411:SF1">
    <property type="entry name" value="CYTOPLASMIC PROTEIN"/>
    <property type="match status" value="1"/>
</dbReference>
<protein>
    <submittedName>
        <fullName evidence="2">YbaK/EbsC family protein</fullName>
    </submittedName>
</protein>
<dbReference type="Pfam" id="PF04073">
    <property type="entry name" value="tRNA_edit"/>
    <property type="match status" value="1"/>
</dbReference>
<reference evidence="3" key="1">
    <citation type="journal article" date="2019" name="Int. J. Syst. Evol. Microbiol.">
        <title>The Global Catalogue of Microorganisms (GCM) 10K type strain sequencing project: providing services to taxonomists for standard genome sequencing and annotation.</title>
        <authorList>
            <consortium name="The Broad Institute Genomics Platform"/>
            <consortium name="The Broad Institute Genome Sequencing Center for Infectious Disease"/>
            <person name="Wu L."/>
            <person name="Ma J."/>
        </authorList>
    </citation>
    <scope>NUCLEOTIDE SEQUENCE [LARGE SCALE GENOMIC DNA]</scope>
    <source>
        <strain evidence="3">NCAIM B.02333</strain>
    </source>
</reference>
<feature type="domain" description="YbaK/aminoacyl-tRNA synthetase-associated" evidence="1">
    <location>
        <begin position="41"/>
        <end position="166"/>
    </location>
</feature>
<dbReference type="InterPro" id="IPR007214">
    <property type="entry name" value="YbaK/aa-tRNA-synth-assoc-dom"/>
</dbReference>
<evidence type="ECO:0000313" key="2">
    <source>
        <dbReference type="EMBL" id="MFC3688421.1"/>
    </source>
</evidence>
<comment type="caution">
    <text evidence="2">The sequence shown here is derived from an EMBL/GenBank/DDBJ whole genome shotgun (WGS) entry which is preliminary data.</text>
</comment>
<dbReference type="SUPFAM" id="SSF55826">
    <property type="entry name" value="YbaK/ProRS associated domain"/>
    <property type="match status" value="1"/>
</dbReference>
<dbReference type="RefSeq" id="WP_376984114.1">
    <property type="nucleotide sequence ID" value="NZ_JBBEOI010000135.1"/>
</dbReference>
<dbReference type="PANTHER" id="PTHR30411">
    <property type="entry name" value="CYTOPLASMIC PROTEIN"/>
    <property type="match status" value="1"/>
</dbReference>
<organism evidence="2 3">
    <name type="scientific">Aquipuribacter hungaricus</name>
    <dbReference type="NCBI Taxonomy" id="545624"/>
    <lineage>
        <taxon>Bacteria</taxon>
        <taxon>Bacillati</taxon>
        <taxon>Actinomycetota</taxon>
        <taxon>Actinomycetes</taxon>
        <taxon>Micrococcales</taxon>
        <taxon>Intrasporangiaceae</taxon>
        <taxon>Aquipuribacter</taxon>
    </lineage>
</organism>
<accession>A0ABV7WF25</accession>
<sequence length="180" mass="17786">MTEQPSPSPSRGDLADHPGVTRVRAALAAAGVPDRVVVLDEHARTAAEAAASLGVGPAQIASSLVFLATPHGGGGPFPVLVLASGAHRVDTALVAGVLGVAAVGRATPDDVRAATGYAIGGVAPVGHPRPLPTLVDADLAGHEQVWAAAGHPRTVFPTSHDELVRLTGGTSAVVAAGPAR</sequence>
<evidence type="ECO:0000313" key="3">
    <source>
        <dbReference type="Proteomes" id="UP001595685"/>
    </source>
</evidence>
<proteinExistence type="predicted"/>
<name>A0ABV7WF25_9MICO</name>
<dbReference type="EMBL" id="JBHRWW010000004">
    <property type="protein sequence ID" value="MFC3688421.1"/>
    <property type="molecule type" value="Genomic_DNA"/>
</dbReference>
<dbReference type="Gene3D" id="3.90.960.10">
    <property type="entry name" value="YbaK/aminoacyl-tRNA synthetase-associated domain"/>
    <property type="match status" value="1"/>
</dbReference>
<gene>
    <name evidence="2" type="ORF">ACFOLH_08705</name>
</gene>
<evidence type="ECO:0000259" key="1">
    <source>
        <dbReference type="Pfam" id="PF04073"/>
    </source>
</evidence>
<dbReference type="Proteomes" id="UP001595685">
    <property type="component" value="Unassembled WGS sequence"/>
</dbReference>
<dbReference type="InterPro" id="IPR036754">
    <property type="entry name" value="YbaK/aa-tRNA-synt-asso_dom_sf"/>
</dbReference>
<keyword evidence="3" id="KW-1185">Reference proteome</keyword>